<feature type="compositionally biased region" description="Basic and acidic residues" evidence="1">
    <location>
        <begin position="93"/>
        <end position="103"/>
    </location>
</feature>
<evidence type="ECO:0000313" key="2">
    <source>
        <dbReference type="EMBL" id="GIL41886.1"/>
    </source>
</evidence>
<dbReference type="EMBL" id="BOPV01000001">
    <property type="protein sequence ID" value="GIL41886.1"/>
    <property type="molecule type" value="Genomic_DNA"/>
</dbReference>
<gene>
    <name evidence="2" type="ORF">TMPK1_41230</name>
</gene>
<sequence length="114" mass="12211">MRLDQDLKPVAHAQDRHAALGRGAHFTHHGRMGGHGAASKIVTVTETAWQHDQIGFGQFGRMVPDGVRGAAHNERQRAHGIPVAIGTGEDDDGGLHDGREPRVVTESAQPQEAC</sequence>
<dbReference type="AlphaFoldDB" id="A0A8S8XL41"/>
<comment type="caution">
    <text evidence="2">The sequence shown here is derived from an EMBL/GenBank/DDBJ whole genome shotgun (WGS) entry which is preliminary data.</text>
</comment>
<keyword evidence="3" id="KW-1185">Reference proteome</keyword>
<protein>
    <submittedName>
        <fullName evidence="2">Uncharacterized protein</fullName>
    </submittedName>
</protein>
<accession>A0A8S8XL41</accession>
<organism evidence="2 3">
    <name type="scientific">Roseiterribacter gracilis</name>
    <dbReference type="NCBI Taxonomy" id="2812848"/>
    <lineage>
        <taxon>Bacteria</taxon>
        <taxon>Pseudomonadati</taxon>
        <taxon>Pseudomonadota</taxon>
        <taxon>Alphaproteobacteria</taxon>
        <taxon>Rhodospirillales</taxon>
        <taxon>Roseiterribacteraceae</taxon>
        <taxon>Roseiterribacter</taxon>
    </lineage>
</organism>
<feature type="region of interest" description="Disordered" evidence="1">
    <location>
        <begin position="70"/>
        <end position="114"/>
    </location>
</feature>
<reference evidence="2" key="1">
    <citation type="submission" date="2021-02" db="EMBL/GenBank/DDBJ databases">
        <title>Genome sequence of Rhodospirillales sp. strain TMPK1 isolated from soil.</title>
        <authorList>
            <person name="Nakai R."/>
            <person name="Kusada H."/>
            <person name="Tamaki H."/>
        </authorList>
    </citation>
    <scope>NUCLEOTIDE SEQUENCE</scope>
    <source>
        <strain evidence="2">TMPK1</strain>
    </source>
</reference>
<name>A0A8S8XL41_9PROT</name>
<dbReference type="Proteomes" id="UP000681075">
    <property type="component" value="Unassembled WGS sequence"/>
</dbReference>
<evidence type="ECO:0000313" key="3">
    <source>
        <dbReference type="Proteomes" id="UP000681075"/>
    </source>
</evidence>
<proteinExistence type="predicted"/>
<evidence type="ECO:0000256" key="1">
    <source>
        <dbReference type="SAM" id="MobiDB-lite"/>
    </source>
</evidence>